<reference evidence="2 3" key="1">
    <citation type="submission" date="2018-07" db="EMBL/GenBank/DDBJ databases">
        <title>Bacillus sp. YLB-04 draft genome sequence.</title>
        <authorList>
            <person name="Yu L."/>
            <person name="Tang X."/>
        </authorList>
    </citation>
    <scope>NUCLEOTIDE SEQUENCE [LARGE SCALE GENOMIC DNA]</scope>
    <source>
        <strain evidence="2 3">YLB-04</strain>
    </source>
</reference>
<comment type="caution">
    <text evidence="2">The sequence shown here is derived from an EMBL/GenBank/DDBJ whole genome shotgun (WGS) entry which is preliminary data.</text>
</comment>
<sequence>MDFHRACSCLKLGIYLKRLAAKVPAASLFVPQIKNGKNGPNARIPKNRNPKSPNGPKNEKSLLSCTDSVRMPLWCIFGMMRYIFSLL</sequence>
<keyword evidence="3" id="KW-1185">Reference proteome</keyword>
<evidence type="ECO:0000256" key="1">
    <source>
        <dbReference type="SAM" id="MobiDB-lite"/>
    </source>
</evidence>
<dbReference type="EMBL" id="QNQT01000007">
    <property type="protein sequence ID" value="RDU36034.1"/>
    <property type="molecule type" value="Genomic_DNA"/>
</dbReference>
<evidence type="ECO:0000313" key="2">
    <source>
        <dbReference type="EMBL" id="RDU36034.1"/>
    </source>
</evidence>
<accession>A0A3D8GNG6</accession>
<feature type="region of interest" description="Disordered" evidence="1">
    <location>
        <begin position="32"/>
        <end position="62"/>
    </location>
</feature>
<proteinExistence type="predicted"/>
<name>A0A3D8GNG6_9BACI</name>
<evidence type="ECO:0000313" key="3">
    <source>
        <dbReference type="Proteomes" id="UP000257144"/>
    </source>
</evidence>
<organism evidence="2 3">
    <name type="scientific">Neobacillus piezotolerans</name>
    <dbReference type="NCBI Taxonomy" id="2259171"/>
    <lineage>
        <taxon>Bacteria</taxon>
        <taxon>Bacillati</taxon>
        <taxon>Bacillota</taxon>
        <taxon>Bacilli</taxon>
        <taxon>Bacillales</taxon>
        <taxon>Bacillaceae</taxon>
        <taxon>Neobacillus</taxon>
    </lineage>
</organism>
<gene>
    <name evidence="2" type="ORF">DRW41_15720</name>
</gene>
<dbReference type="Proteomes" id="UP000257144">
    <property type="component" value="Unassembled WGS sequence"/>
</dbReference>
<dbReference type="AlphaFoldDB" id="A0A3D8GNG6"/>
<protein>
    <submittedName>
        <fullName evidence="2">Uncharacterized protein</fullName>
    </submittedName>
</protein>